<dbReference type="GO" id="GO:0008410">
    <property type="term" value="F:CoA-transferase activity"/>
    <property type="evidence" value="ECO:0007669"/>
    <property type="project" value="TreeGrafter"/>
</dbReference>
<evidence type="ECO:0000313" key="2">
    <source>
        <dbReference type="EMBL" id="QKV19094.1"/>
    </source>
</evidence>
<dbReference type="InterPro" id="IPR050483">
    <property type="entry name" value="CoA-transferase_III_domain"/>
</dbReference>
<dbReference type="RefSeq" id="WP_175276986.1">
    <property type="nucleotide sequence ID" value="NZ_CP054836.1"/>
</dbReference>
<dbReference type="Gene3D" id="3.30.1540.10">
    <property type="entry name" value="formyl-coa transferase, domain 3"/>
    <property type="match status" value="1"/>
</dbReference>
<dbReference type="Proteomes" id="UP000509367">
    <property type="component" value="Chromosome"/>
</dbReference>
<keyword evidence="3" id="KW-1185">Reference proteome</keyword>
<reference evidence="2 3" key="1">
    <citation type="submission" date="2020-06" db="EMBL/GenBank/DDBJ databases">
        <title>Oricola thermophila sp. nov. isolated from a tidal sediments.</title>
        <authorList>
            <person name="Kwon K.K."/>
            <person name="Yang S.-H."/>
            <person name="Park M.-J."/>
        </authorList>
    </citation>
    <scope>NUCLEOTIDE SEQUENCE [LARGE SCALE GENOMIC DNA]</scope>
    <source>
        <strain evidence="2 3">MEBiC13590</strain>
    </source>
</reference>
<accession>A0A6N1VE13</accession>
<organism evidence="2 3">
    <name type="scientific">Oricola thermophila</name>
    <dbReference type="NCBI Taxonomy" id="2742145"/>
    <lineage>
        <taxon>Bacteria</taxon>
        <taxon>Pseudomonadati</taxon>
        <taxon>Pseudomonadota</taxon>
        <taxon>Alphaproteobacteria</taxon>
        <taxon>Hyphomicrobiales</taxon>
        <taxon>Ahrensiaceae</taxon>
        <taxon>Oricola</taxon>
    </lineage>
</organism>
<dbReference type="Gene3D" id="3.40.50.10540">
    <property type="entry name" value="Crotonobetainyl-coa:carnitine coa-transferase, domain 1"/>
    <property type="match status" value="1"/>
</dbReference>
<dbReference type="AlphaFoldDB" id="A0A6N1VE13"/>
<protein>
    <submittedName>
        <fullName evidence="2">CoA transferase</fullName>
    </submittedName>
</protein>
<evidence type="ECO:0000313" key="3">
    <source>
        <dbReference type="Proteomes" id="UP000509367"/>
    </source>
</evidence>
<dbReference type="EMBL" id="CP054836">
    <property type="protein sequence ID" value="QKV19094.1"/>
    <property type="molecule type" value="Genomic_DNA"/>
</dbReference>
<evidence type="ECO:0000256" key="1">
    <source>
        <dbReference type="ARBA" id="ARBA00022679"/>
    </source>
</evidence>
<dbReference type="PANTHER" id="PTHR48207:SF4">
    <property type="entry name" value="BLL6097 PROTEIN"/>
    <property type="match status" value="1"/>
</dbReference>
<dbReference type="InterPro" id="IPR044855">
    <property type="entry name" value="CoA-Trfase_III_dom3_sf"/>
</dbReference>
<dbReference type="KEGG" id="orm:HTY61_11840"/>
<dbReference type="InterPro" id="IPR023606">
    <property type="entry name" value="CoA-Trfase_III_dom_1_sf"/>
</dbReference>
<gene>
    <name evidence="2" type="ORF">HTY61_11840</name>
</gene>
<sequence length="393" mass="42135">MSGSVEELPLAGIRVLDFSQFLAGPVCALRLGDMGAEVIKVERPGVGDACRGLVVADQKVDGDSLLFHTINRGKQSVVADLKDDDDLAAVKRLVATADVMIHNFRPGVMERIGLGHEDVRELNPRLVYGQVSGYGKSGPWSGKPGQDLLAQSRSGMVWLTGSAADAPVPMGISITDIAAGMHLAQGILAALFRRFRTGRGGLVEVSLLASAMDLQFEQFTSYLNDGHVQPVRSAVSGANVYAAAPYGIYETLDGFIAIAMTPVARLAELLSLDRLLPLADPAVAYSRRDEIKAILRDHLKTGTTETWMNLLEPAGIWCAEVLDWPSLERSGALDALDILQRIETASGREIETTACPIRFDGRVPRNAAAAPVLGADTDRNLSALRAHEEIECA</sequence>
<proteinExistence type="predicted"/>
<dbReference type="InterPro" id="IPR003673">
    <property type="entry name" value="CoA-Trfase_fam_III"/>
</dbReference>
<dbReference type="Pfam" id="PF02515">
    <property type="entry name" value="CoA_transf_3"/>
    <property type="match status" value="1"/>
</dbReference>
<dbReference type="PANTHER" id="PTHR48207">
    <property type="entry name" value="SUCCINATE--HYDROXYMETHYLGLUTARATE COA-TRANSFERASE"/>
    <property type="match status" value="1"/>
</dbReference>
<dbReference type="SUPFAM" id="SSF89796">
    <property type="entry name" value="CoA-transferase family III (CaiB/BaiF)"/>
    <property type="match status" value="1"/>
</dbReference>
<keyword evidence="1 2" id="KW-0808">Transferase</keyword>
<name>A0A6N1VE13_9HYPH</name>